<name>A0A3N4NEF8_9FLAO</name>
<evidence type="ECO:0000313" key="6">
    <source>
        <dbReference type="Proteomes" id="UP000270856"/>
    </source>
</evidence>
<dbReference type="InterPro" id="IPR057152">
    <property type="entry name" value="DUF7830"/>
</dbReference>
<accession>A0A3N4NEF8</accession>
<organism evidence="5 6">
    <name type="scientific">Aureibaculum marinum</name>
    <dbReference type="NCBI Taxonomy" id="2487930"/>
    <lineage>
        <taxon>Bacteria</taxon>
        <taxon>Pseudomonadati</taxon>
        <taxon>Bacteroidota</taxon>
        <taxon>Flavobacteriia</taxon>
        <taxon>Flavobacteriales</taxon>
        <taxon>Flavobacteriaceae</taxon>
        <taxon>Aureibaculum</taxon>
    </lineage>
</organism>
<comment type="caution">
    <text evidence="5">The sequence shown here is derived from an EMBL/GenBank/DDBJ whole genome shotgun (WGS) entry which is preliminary data.</text>
</comment>
<feature type="domain" description="DUF7830" evidence="4">
    <location>
        <begin position="16"/>
        <end position="81"/>
    </location>
</feature>
<dbReference type="AlphaFoldDB" id="A0A3N4NEF8"/>
<sequence>MAFERTIKEAFDKLSGEILKADDIFDKAKDAFLVRKQFHKNEIELYCLECQQKLNVSTSKYDRLHFKHNPNADYCLLKDGKLSPDESEKIYAIYRSKESERHKFLKNQIGKQLSLLGDVSNVQIDDKFIFDSDSNEKRKPDVYCKYLDKEIVFEIQLSDLSLRYIISRHEFYQRNGIYLIWILDKFNAEGKKQTERDIKYLTEYQNFFKFDEKSEQFRLICKYKFPFLNERNRLMNKWKSKSLALSQIKFDKETKQAYYYDFHEKTSKKKEEQIKKEKELEEQQVIAEKKRKENEATEKSEYIIGLLKENWIKGQSCGFAKREIEELNDYEISILNKSNAFKAENGQPKIHRWFKIAKEKHIHFLYFILDCKQLTFDFNLKSKDNKTIIQTLIENPNLHSKSYLIRQILKNGYVFKNSDRAFINKLPNKAKENQATEILCELSSKIWNKSLIDDLFEHQGLICIIESAKRNEIVGFGWKGNQWIAFANNAIEFYSQYWEYIELAFKHYGIWERLIELDKKGSFQKKLKKYYETSPVQNYDCDILFRYLYNELSE</sequence>
<dbReference type="OrthoDB" id="1305560at2"/>
<evidence type="ECO:0000259" key="3">
    <source>
        <dbReference type="Pfam" id="PF25167"/>
    </source>
</evidence>
<dbReference type="InterPro" id="IPR057151">
    <property type="entry name" value="DUF7829"/>
</dbReference>
<evidence type="ECO:0008006" key="7">
    <source>
        <dbReference type="Google" id="ProtNLM"/>
    </source>
</evidence>
<dbReference type="Proteomes" id="UP000270856">
    <property type="component" value="Unassembled WGS sequence"/>
</dbReference>
<feature type="domain" description="DUF7829" evidence="3">
    <location>
        <begin position="328"/>
        <end position="551"/>
    </location>
</feature>
<evidence type="ECO:0000313" key="5">
    <source>
        <dbReference type="EMBL" id="RPD91806.1"/>
    </source>
</evidence>
<dbReference type="RefSeq" id="WP_123899054.1">
    <property type="nucleotide sequence ID" value="NZ_RPFJ01000047.1"/>
</dbReference>
<evidence type="ECO:0000259" key="4">
    <source>
        <dbReference type="Pfam" id="PF25169"/>
    </source>
</evidence>
<dbReference type="EMBL" id="RPFJ01000047">
    <property type="protein sequence ID" value="RPD91806.1"/>
    <property type="molecule type" value="Genomic_DNA"/>
</dbReference>
<dbReference type="Pfam" id="PF25169">
    <property type="entry name" value="DUF7830"/>
    <property type="match status" value="1"/>
</dbReference>
<evidence type="ECO:0000259" key="2">
    <source>
        <dbReference type="Pfam" id="PF19500"/>
    </source>
</evidence>
<gene>
    <name evidence="5" type="ORF">EGM88_14075</name>
</gene>
<dbReference type="Pfam" id="PF25167">
    <property type="entry name" value="DUF7829"/>
    <property type="match status" value="1"/>
</dbReference>
<proteinExistence type="predicted"/>
<dbReference type="Pfam" id="PF19500">
    <property type="entry name" value="DUF6035"/>
    <property type="match status" value="1"/>
</dbReference>
<reference evidence="5 6" key="1">
    <citation type="submission" date="2018-11" db="EMBL/GenBank/DDBJ databases">
        <title>Aureibaculum marinum gen. nov., sp. nov., a member of the family Flavobacteriaceae isolated from the Bohai Sea.</title>
        <authorList>
            <person name="Ji X."/>
        </authorList>
    </citation>
    <scope>NUCLEOTIDE SEQUENCE [LARGE SCALE GENOMIC DNA]</scope>
    <source>
        <strain evidence="5 6">BH-SD17</strain>
    </source>
</reference>
<feature type="coiled-coil region" evidence="1">
    <location>
        <begin position="260"/>
        <end position="300"/>
    </location>
</feature>
<keyword evidence="1" id="KW-0175">Coiled coil</keyword>
<evidence type="ECO:0000256" key="1">
    <source>
        <dbReference type="SAM" id="Coils"/>
    </source>
</evidence>
<dbReference type="InterPro" id="IPR046099">
    <property type="entry name" value="DUF6035"/>
</dbReference>
<protein>
    <recommendedName>
        <fullName evidence="7">Competence protein</fullName>
    </recommendedName>
</protein>
<keyword evidence="6" id="KW-1185">Reference proteome</keyword>
<feature type="domain" description="DUF6035" evidence="2">
    <location>
        <begin position="86"/>
        <end position="262"/>
    </location>
</feature>